<dbReference type="PROSITE" id="PS51782">
    <property type="entry name" value="LYSM"/>
    <property type="match status" value="4"/>
</dbReference>
<protein>
    <recommendedName>
        <fullName evidence="6">LysM domain-containing protein</fullName>
    </recommendedName>
</protein>
<evidence type="ECO:0000256" key="1">
    <source>
        <dbReference type="ARBA" id="ARBA00022669"/>
    </source>
</evidence>
<dbReference type="Proteomes" id="UP001430848">
    <property type="component" value="Unassembled WGS sequence"/>
</dbReference>
<gene>
    <name evidence="7" type="ORF">SLS63_005130</name>
</gene>
<organism evidence="7 8">
    <name type="scientific">Diaporthe eres</name>
    <name type="common">Phomopsis oblonga</name>
    <dbReference type="NCBI Taxonomy" id="83184"/>
    <lineage>
        <taxon>Eukaryota</taxon>
        <taxon>Fungi</taxon>
        <taxon>Dikarya</taxon>
        <taxon>Ascomycota</taxon>
        <taxon>Pezizomycotina</taxon>
        <taxon>Sordariomycetes</taxon>
        <taxon>Sordariomycetidae</taxon>
        <taxon>Diaporthales</taxon>
        <taxon>Diaporthaceae</taxon>
        <taxon>Diaporthe</taxon>
        <taxon>Diaporthe eres species complex</taxon>
    </lineage>
</organism>
<dbReference type="InterPro" id="IPR036779">
    <property type="entry name" value="LysM_dom_sf"/>
</dbReference>
<dbReference type="CDD" id="cd00118">
    <property type="entry name" value="LysM"/>
    <property type="match status" value="4"/>
</dbReference>
<keyword evidence="1" id="KW-0147">Chitin-binding</keyword>
<proteinExistence type="inferred from homology"/>
<evidence type="ECO:0000256" key="2">
    <source>
        <dbReference type="ARBA" id="ARBA00023026"/>
    </source>
</evidence>
<name>A0ABR1PBI1_DIAER</name>
<evidence type="ECO:0000256" key="4">
    <source>
        <dbReference type="SAM" id="MobiDB-lite"/>
    </source>
</evidence>
<dbReference type="Pfam" id="PF01476">
    <property type="entry name" value="LysM"/>
    <property type="match status" value="4"/>
</dbReference>
<dbReference type="SMART" id="SM00257">
    <property type="entry name" value="LysM"/>
    <property type="match status" value="4"/>
</dbReference>
<evidence type="ECO:0000259" key="6">
    <source>
        <dbReference type="PROSITE" id="PS51782"/>
    </source>
</evidence>
<dbReference type="Gene3D" id="3.10.350.10">
    <property type="entry name" value="LysM domain"/>
    <property type="match status" value="4"/>
</dbReference>
<dbReference type="EMBL" id="JAKNSF020000021">
    <property type="protein sequence ID" value="KAK7731835.1"/>
    <property type="molecule type" value="Genomic_DNA"/>
</dbReference>
<keyword evidence="8" id="KW-1185">Reference proteome</keyword>
<feature type="domain" description="LysM" evidence="6">
    <location>
        <begin position="36"/>
        <end position="80"/>
    </location>
</feature>
<dbReference type="InterPro" id="IPR052210">
    <property type="entry name" value="LysM1-like"/>
</dbReference>
<evidence type="ECO:0000256" key="3">
    <source>
        <dbReference type="ARBA" id="ARBA00044955"/>
    </source>
</evidence>
<feature type="compositionally biased region" description="Low complexity" evidence="4">
    <location>
        <begin position="102"/>
        <end position="127"/>
    </location>
</feature>
<feature type="domain" description="LysM" evidence="6">
    <location>
        <begin position="286"/>
        <end position="332"/>
    </location>
</feature>
<keyword evidence="5" id="KW-0732">Signal</keyword>
<reference evidence="7 8" key="1">
    <citation type="submission" date="2024-02" db="EMBL/GenBank/DDBJ databases">
        <title>De novo assembly and annotation of 12 fungi associated with fruit tree decline syndrome in Ontario, Canada.</title>
        <authorList>
            <person name="Sulman M."/>
            <person name="Ellouze W."/>
            <person name="Ilyukhin E."/>
        </authorList>
    </citation>
    <scope>NUCLEOTIDE SEQUENCE [LARGE SCALE GENOMIC DNA]</scope>
    <source>
        <strain evidence="7 8">M169</strain>
    </source>
</reference>
<comment type="caution">
    <text evidence="7">The sequence shown here is derived from an EMBL/GenBank/DDBJ whole genome shotgun (WGS) entry which is preliminary data.</text>
</comment>
<dbReference type="InterPro" id="IPR018392">
    <property type="entry name" value="LysM"/>
</dbReference>
<feature type="chain" id="PRO_5046424198" description="LysM domain-containing protein" evidence="5">
    <location>
        <begin position="25"/>
        <end position="334"/>
    </location>
</feature>
<evidence type="ECO:0000256" key="5">
    <source>
        <dbReference type="SAM" id="SignalP"/>
    </source>
</evidence>
<dbReference type="PANTHER" id="PTHR34997:SF18">
    <property type="entry name" value="LYSM DOMAIN-CONTAINING PROTEIN"/>
    <property type="match status" value="1"/>
</dbReference>
<keyword evidence="2" id="KW-0843">Virulence</keyword>
<evidence type="ECO:0000313" key="7">
    <source>
        <dbReference type="EMBL" id="KAK7731835.1"/>
    </source>
</evidence>
<dbReference type="SUPFAM" id="SSF54106">
    <property type="entry name" value="LysM domain"/>
    <property type="match status" value="3"/>
</dbReference>
<feature type="domain" description="LysM" evidence="6">
    <location>
        <begin position="144"/>
        <end position="190"/>
    </location>
</feature>
<dbReference type="PANTHER" id="PTHR34997">
    <property type="entry name" value="AM15"/>
    <property type="match status" value="1"/>
</dbReference>
<feature type="region of interest" description="Disordered" evidence="4">
    <location>
        <begin position="83"/>
        <end position="132"/>
    </location>
</feature>
<sequence length="334" mass="35467">MHFSRLHIITATAGLLSGPALVSAKAHARRGVECYFDLPAESGETCEILASSWGISVDEFININPGVTCPDLEAGKSYCVVGEYTPDEPTTAPTQPEPPTPTTTNPPTNTAQPPTTIQTSTTTTAAPDPGVSPIMPGAAANCDRYYKVESGDSCDVVASKNGITVAQLKSWNTEINDSCSNLWLDYYICTRVPGAAVPTTTTVPLTPSNSPQLPGAVSDCNKWYKIASGDTCDTVAAKNQITVAMLRTYNTQISSNCNNLLRDYYACVAVPGAATPMPGIVSNCSRFYKVVSGDSCDAIAQKQSITVANFRRWNTEINAGCTNLWLDALVCTNA</sequence>
<feature type="domain" description="LysM" evidence="6">
    <location>
        <begin position="222"/>
        <end position="268"/>
    </location>
</feature>
<comment type="similarity">
    <text evidence="3">Belongs to the secreted LysM effector family.</text>
</comment>
<accession>A0ABR1PBI1</accession>
<feature type="signal peptide" evidence="5">
    <location>
        <begin position="1"/>
        <end position="24"/>
    </location>
</feature>
<evidence type="ECO:0000313" key="8">
    <source>
        <dbReference type="Proteomes" id="UP001430848"/>
    </source>
</evidence>